<dbReference type="InterPro" id="IPR006311">
    <property type="entry name" value="TAT_signal"/>
</dbReference>
<dbReference type="NCBIfam" id="TIGR01409">
    <property type="entry name" value="TAT_signal_seq"/>
    <property type="match status" value="1"/>
</dbReference>
<reference evidence="1 2" key="1">
    <citation type="submission" date="2023-02" db="EMBL/GenBank/DDBJ databases">
        <title>Dictyobacter halimunensis sp. nov., a new member of the class Ktedonobacteria from forest soil in a geothermal area.</title>
        <authorList>
            <person name="Rachmania M.K."/>
            <person name="Ningsih F."/>
            <person name="Sakai Y."/>
            <person name="Yabe S."/>
            <person name="Yokota A."/>
            <person name="Sjamsuridzal W."/>
        </authorList>
    </citation>
    <scope>NUCLEOTIDE SEQUENCE [LARGE SCALE GENOMIC DNA]</scope>
    <source>
        <strain evidence="1 2">S3.2.2.5</strain>
    </source>
</reference>
<evidence type="ECO:0000313" key="2">
    <source>
        <dbReference type="Proteomes" id="UP001344906"/>
    </source>
</evidence>
<dbReference type="PROSITE" id="PS51318">
    <property type="entry name" value="TAT"/>
    <property type="match status" value="1"/>
</dbReference>
<dbReference type="PROSITE" id="PS51257">
    <property type="entry name" value="PROKAR_LIPOPROTEIN"/>
    <property type="match status" value="1"/>
</dbReference>
<proteinExistence type="predicted"/>
<dbReference type="InterPro" id="IPR019546">
    <property type="entry name" value="TAT_signal_bac_arc"/>
</dbReference>
<dbReference type="PANTHER" id="PTHR43649">
    <property type="entry name" value="ARABINOSE-BINDING PROTEIN-RELATED"/>
    <property type="match status" value="1"/>
</dbReference>
<accession>A0ABQ6FKU3</accession>
<dbReference type="EMBL" id="BSRI01000001">
    <property type="protein sequence ID" value="GLV54214.1"/>
    <property type="molecule type" value="Genomic_DNA"/>
</dbReference>
<dbReference type="InterPro" id="IPR006059">
    <property type="entry name" value="SBP"/>
</dbReference>
<dbReference type="Pfam" id="PF01547">
    <property type="entry name" value="SBP_bac_1"/>
    <property type="match status" value="1"/>
</dbReference>
<gene>
    <name evidence="1" type="ORF">KDH_10620</name>
</gene>
<organism evidence="1 2">
    <name type="scientific">Dictyobacter halimunensis</name>
    <dbReference type="NCBI Taxonomy" id="3026934"/>
    <lineage>
        <taxon>Bacteria</taxon>
        <taxon>Bacillati</taxon>
        <taxon>Chloroflexota</taxon>
        <taxon>Ktedonobacteria</taxon>
        <taxon>Ktedonobacterales</taxon>
        <taxon>Dictyobacteraceae</taxon>
        <taxon>Dictyobacter</taxon>
    </lineage>
</organism>
<dbReference type="Gene3D" id="3.40.190.10">
    <property type="entry name" value="Periplasmic binding protein-like II"/>
    <property type="match status" value="2"/>
</dbReference>
<keyword evidence="2" id="KW-1185">Reference proteome</keyword>
<dbReference type="SUPFAM" id="SSF53850">
    <property type="entry name" value="Periplasmic binding protein-like II"/>
    <property type="match status" value="1"/>
</dbReference>
<dbReference type="RefSeq" id="WP_338247919.1">
    <property type="nucleotide sequence ID" value="NZ_BSRI01000001.1"/>
</dbReference>
<name>A0ABQ6FKU3_9CHLR</name>
<dbReference type="CDD" id="cd13585">
    <property type="entry name" value="PBP2_TMBP_like"/>
    <property type="match status" value="1"/>
</dbReference>
<evidence type="ECO:0000313" key="1">
    <source>
        <dbReference type="EMBL" id="GLV54214.1"/>
    </source>
</evidence>
<dbReference type="Proteomes" id="UP001344906">
    <property type="component" value="Unassembled WGS sequence"/>
</dbReference>
<dbReference type="InterPro" id="IPR050490">
    <property type="entry name" value="Bact_solute-bd_prot1"/>
</dbReference>
<dbReference type="PANTHER" id="PTHR43649:SF12">
    <property type="entry name" value="DIACETYLCHITOBIOSE BINDING PROTEIN DASA"/>
    <property type="match status" value="1"/>
</dbReference>
<sequence>MGTEKALSRRDFLRLSGATVGGAALLSACTASHSSAQSGPVTLKFWNSTYSTTDSSNKSKKVNQFYIAQAVQRFEAANPGIKIQMQVIPGTTDMFTQYRVASIAKNGPDVMTLWSGSYMLQMKNFLEPLDPYFTQQERARLRGWDAVTEGFQAGAGKTYGVPNASDGISAVYYNKHLLAKAGIDPEKDWPTTFDDFLTIAAKIKASGTTPFTLYDNGYTFFSLDYWIAQVVNGDHGILELVQGQRNFSESDLVAVAQKWSQLAQYTLPGAPTMNGGQAEQFFFQGKVAMTINGPWPIGDMRQALGDNLGMRRLPDFNKTVPIQNSGIGGAGTALIVSNYSKHKAEAVQFIKFLMSKEEQARRAADSSEGLINATDVDVSSIYKDPLRVQQQQWVLEPKTMFWPDNVYPAELTSELAAQAQLAWTGKITPLQFMQKLDAKRDSLRKNPGQ</sequence>
<protein>
    <submittedName>
        <fullName evidence="1">ABC transporter substrate-binding protein</fullName>
    </submittedName>
</protein>
<comment type="caution">
    <text evidence="1">The sequence shown here is derived from an EMBL/GenBank/DDBJ whole genome shotgun (WGS) entry which is preliminary data.</text>
</comment>